<dbReference type="EMBL" id="CP021081">
    <property type="protein sequence ID" value="ASN79823.1"/>
    <property type="molecule type" value="Genomic_DNA"/>
</dbReference>
<evidence type="ECO:0000313" key="6">
    <source>
        <dbReference type="Proteomes" id="UP000259030"/>
    </source>
</evidence>
<evidence type="ECO:0000256" key="1">
    <source>
        <dbReference type="ARBA" id="ARBA00022801"/>
    </source>
</evidence>
<dbReference type="STRING" id="317577.GCA_000419625_00884"/>
<dbReference type="SUPFAM" id="SSF53187">
    <property type="entry name" value="Zn-dependent exopeptidases"/>
    <property type="match status" value="1"/>
</dbReference>
<dbReference type="RefSeq" id="WP_027463548.1">
    <property type="nucleotide sequence ID" value="NZ_CP021081.1"/>
</dbReference>
<dbReference type="GO" id="GO:0009253">
    <property type="term" value="P:peptidoglycan catabolic process"/>
    <property type="evidence" value="ECO:0007669"/>
    <property type="project" value="InterPro"/>
</dbReference>
<keyword evidence="3" id="KW-0732">Signal</keyword>
<dbReference type="GO" id="GO:0008745">
    <property type="term" value="F:N-acetylmuramoyl-L-alanine amidase activity"/>
    <property type="evidence" value="ECO:0007669"/>
    <property type="project" value="InterPro"/>
</dbReference>
<feature type="compositionally biased region" description="Low complexity" evidence="2">
    <location>
        <begin position="48"/>
        <end position="76"/>
    </location>
</feature>
<feature type="signal peptide" evidence="3">
    <location>
        <begin position="1"/>
        <end position="21"/>
    </location>
</feature>
<dbReference type="KEGG" id="dfc:DFI_01320"/>
<proteinExistence type="predicted"/>
<sequence length="601" mass="62168">MLRSVILLSSFLVMATPHTLAQTNAQPDPFQRSAPTQNTPVLQTTQTPVAQAAPPSLPAQAPSFGSPRTSSDSSTTRVVFDLPTGVAYTLTPTFTGLRLDVRGARITPAVTARLGPSVTEYRATSTNVLLSTPFPLALSDGWRASEATLASGSRVLILEFGPTLSGGAGPTLKAGTLKVAGVAAPAPAPAVTAVAPVTASAKPQPLVPVAKQPTNLPVGLPPGDTLTSGQGLPAAPILPSAPDQNTPNVTAGRVPGSVQAGATLAQPRLGKNPGQTRVVLDLPPGTGYRIVPSGLSLRVELTGVTAAPQESTDVSPELRSWRYSQEGGTLVATLVTGTPMSMRRGWHVQLLPPLAGDRSRLVLDLSPAYADLTPLPAAQRQIAAVPPVPATRGTAMLALSASYVQPRVVIDPGHGGKDPGAVGIIVEKEVNLEIARRVQTLLRAAGVDAVLTRANDTFIPLEGRPAIASPGTQLFVSIHVNSTEPYAALRNYGIETWWNPNHPLSSNLAQVLQDNMVEMTGAVSRGLKNRTSLSVLRNSRVPAALVEVGFTSHPIEGQNLLDSNYLDRLAVGIARGIRQALITGITASGSGTPVAAGGAGK</sequence>
<dbReference type="Gene3D" id="3.40.630.40">
    <property type="entry name" value="Zn-dependent exopeptidases"/>
    <property type="match status" value="1"/>
</dbReference>
<dbReference type="CDD" id="cd02696">
    <property type="entry name" value="MurNAc-LAA"/>
    <property type="match status" value="1"/>
</dbReference>
<feature type="region of interest" description="Disordered" evidence="2">
    <location>
        <begin position="47"/>
        <end position="76"/>
    </location>
</feature>
<gene>
    <name evidence="5" type="ORF">DFI_01320</name>
</gene>
<keyword evidence="6" id="KW-1185">Reference proteome</keyword>
<name>A0A221ST61_9DEIO</name>
<dbReference type="PANTHER" id="PTHR30404">
    <property type="entry name" value="N-ACETYLMURAMOYL-L-ALANINE AMIDASE"/>
    <property type="match status" value="1"/>
</dbReference>
<reference evidence="5 6" key="1">
    <citation type="submission" date="2017-05" db="EMBL/GenBank/DDBJ databases">
        <title>The complete genome sequence of Deinococcus ficus isolated from the rhizosphere of the Ficus religiosa L. in Taiwan.</title>
        <authorList>
            <person name="Wu K.-M."/>
            <person name="Liao T.-L."/>
            <person name="Liu Y.-M."/>
            <person name="Young C.-C."/>
            <person name="Tsai S.-F."/>
        </authorList>
    </citation>
    <scope>NUCLEOTIDE SEQUENCE [LARGE SCALE GENOMIC DNA]</scope>
    <source>
        <strain evidence="5 6">CC-FR2-10</strain>
    </source>
</reference>
<evidence type="ECO:0000313" key="5">
    <source>
        <dbReference type="EMBL" id="ASN79823.1"/>
    </source>
</evidence>
<protein>
    <submittedName>
        <fullName evidence="5">N-acetylmuramoyl-L-alanine amidase</fullName>
    </submittedName>
</protein>
<keyword evidence="1" id="KW-0378">Hydrolase</keyword>
<dbReference type="InterPro" id="IPR050695">
    <property type="entry name" value="N-acetylmuramoyl_amidase_3"/>
</dbReference>
<dbReference type="SMART" id="SM00646">
    <property type="entry name" value="Ami_3"/>
    <property type="match status" value="1"/>
</dbReference>
<feature type="chain" id="PRO_5011255897" evidence="3">
    <location>
        <begin position="22"/>
        <end position="601"/>
    </location>
</feature>
<feature type="domain" description="MurNAc-LAA" evidence="4">
    <location>
        <begin position="472"/>
        <end position="578"/>
    </location>
</feature>
<organism evidence="5 6">
    <name type="scientific">Deinococcus ficus</name>
    <dbReference type="NCBI Taxonomy" id="317577"/>
    <lineage>
        <taxon>Bacteria</taxon>
        <taxon>Thermotogati</taxon>
        <taxon>Deinococcota</taxon>
        <taxon>Deinococci</taxon>
        <taxon>Deinococcales</taxon>
        <taxon>Deinococcaceae</taxon>
        <taxon>Deinococcus</taxon>
    </lineage>
</organism>
<dbReference type="PANTHER" id="PTHR30404:SF0">
    <property type="entry name" value="N-ACETYLMURAMOYL-L-ALANINE AMIDASE AMIC"/>
    <property type="match status" value="1"/>
</dbReference>
<accession>A0A221ST61</accession>
<evidence type="ECO:0000256" key="2">
    <source>
        <dbReference type="SAM" id="MobiDB-lite"/>
    </source>
</evidence>
<dbReference type="AlphaFoldDB" id="A0A221ST61"/>
<evidence type="ECO:0000256" key="3">
    <source>
        <dbReference type="SAM" id="SignalP"/>
    </source>
</evidence>
<dbReference type="Proteomes" id="UP000259030">
    <property type="component" value="Chromosome"/>
</dbReference>
<dbReference type="InterPro" id="IPR002508">
    <property type="entry name" value="MurNAc-LAA_cat"/>
</dbReference>
<evidence type="ECO:0000259" key="4">
    <source>
        <dbReference type="SMART" id="SM00646"/>
    </source>
</evidence>
<dbReference type="Pfam" id="PF01520">
    <property type="entry name" value="Amidase_3"/>
    <property type="match status" value="1"/>
</dbReference>
<dbReference type="GO" id="GO:0030288">
    <property type="term" value="C:outer membrane-bounded periplasmic space"/>
    <property type="evidence" value="ECO:0007669"/>
    <property type="project" value="TreeGrafter"/>
</dbReference>